<dbReference type="InterPro" id="IPR044861">
    <property type="entry name" value="IPNS-like_FE2OG_OXY"/>
</dbReference>
<dbReference type="InterPro" id="IPR026992">
    <property type="entry name" value="DIOX_N"/>
</dbReference>
<dbReference type="InterPro" id="IPR027443">
    <property type="entry name" value="IPNS-like_sf"/>
</dbReference>
<dbReference type="Proteomes" id="UP001515500">
    <property type="component" value="Chromosome 16"/>
</dbReference>
<dbReference type="GeneID" id="120278875"/>
<dbReference type="Pfam" id="PF03171">
    <property type="entry name" value="2OG-FeII_Oxy"/>
    <property type="match status" value="1"/>
</dbReference>
<keyword evidence="3 5" id="KW-0560">Oxidoreductase</keyword>
<keyword evidence="2 5" id="KW-0479">Metal-binding</keyword>
<protein>
    <submittedName>
        <fullName evidence="8">S-norcoclaurine synthase 1-like</fullName>
    </submittedName>
</protein>
<dbReference type="GO" id="GO:0016491">
    <property type="term" value="F:oxidoreductase activity"/>
    <property type="evidence" value="ECO:0007669"/>
    <property type="project" value="UniProtKB-KW"/>
</dbReference>
<dbReference type="Gene3D" id="2.60.120.330">
    <property type="entry name" value="B-lactam Antibiotic, Isopenicillin N Synthase, Chain"/>
    <property type="match status" value="1"/>
</dbReference>
<dbReference type="InterPro" id="IPR050295">
    <property type="entry name" value="Plant_2OG-oxidoreductases"/>
</dbReference>
<dbReference type="AlphaFoldDB" id="A0AB40CPV3"/>
<dbReference type="InterPro" id="IPR005123">
    <property type="entry name" value="Oxoglu/Fe-dep_dioxygenase_dom"/>
</dbReference>
<dbReference type="Pfam" id="PF14226">
    <property type="entry name" value="DIOX_N"/>
    <property type="match status" value="1"/>
</dbReference>
<organism evidence="7 8">
    <name type="scientific">Dioscorea cayennensis subsp. rotundata</name>
    <name type="common">White Guinea yam</name>
    <name type="synonym">Dioscorea rotundata</name>
    <dbReference type="NCBI Taxonomy" id="55577"/>
    <lineage>
        <taxon>Eukaryota</taxon>
        <taxon>Viridiplantae</taxon>
        <taxon>Streptophyta</taxon>
        <taxon>Embryophyta</taxon>
        <taxon>Tracheophyta</taxon>
        <taxon>Spermatophyta</taxon>
        <taxon>Magnoliopsida</taxon>
        <taxon>Liliopsida</taxon>
        <taxon>Dioscoreales</taxon>
        <taxon>Dioscoreaceae</taxon>
        <taxon>Dioscorea</taxon>
    </lineage>
</organism>
<reference evidence="8" key="1">
    <citation type="submission" date="2025-08" db="UniProtKB">
        <authorList>
            <consortium name="RefSeq"/>
        </authorList>
    </citation>
    <scope>IDENTIFICATION</scope>
</reference>
<evidence type="ECO:0000256" key="3">
    <source>
        <dbReference type="ARBA" id="ARBA00023002"/>
    </source>
</evidence>
<evidence type="ECO:0000256" key="2">
    <source>
        <dbReference type="ARBA" id="ARBA00022723"/>
    </source>
</evidence>
<name>A0AB40CPV3_DIOCR</name>
<accession>A0AB40CPV3</accession>
<dbReference type="GO" id="GO:0046872">
    <property type="term" value="F:metal ion binding"/>
    <property type="evidence" value="ECO:0007669"/>
    <property type="project" value="UniProtKB-KW"/>
</dbReference>
<proteinExistence type="inferred from homology"/>
<evidence type="ECO:0000256" key="5">
    <source>
        <dbReference type="RuleBase" id="RU003682"/>
    </source>
</evidence>
<keyword evidence="4 5" id="KW-0408">Iron</keyword>
<feature type="domain" description="Fe2OG dioxygenase" evidence="6">
    <location>
        <begin position="210"/>
        <end position="310"/>
    </location>
</feature>
<dbReference type="SUPFAM" id="SSF51197">
    <property type="entry name" value="Clavaminate synthase-like"/>
    <property type="match status" value="1"/>
</dbReference>
<gene>
    <name evidence="8" type="primary">LOC120278875</name>
</gene>
<dbReference type="PANTHER" id="PTHR47991">
    <property type="entry name" value="OXOGLUTARATE/IRON-DEPENDENT DIOXYGENASE"/>
    <property type="match status" value="1"/>
</dbReference>
<evidence type="ECO:0000256" key="4">
    <source>
        <dbReference type="ARBA" id="ARBA00023004"/>
    </source>
</evidence>
<comment type="similarity">
    <text evidence="1 5">Belongs to the iron/ascorbate-dependent oxidoreductase family.</text>
</comment>
<dbReference type="FunFam" id="2.60.120.330:FF:000001">
    <property type="entry name" value="Protein SRG1"/>
    <property type="match status" value="1"/>
</dbReference>
<dbReference type="RefSeq" id="XP_039141557.1">
    <property type="nucleotide sequence ID" value="XM_039285623.1"/>
</dbReference>
<evidence type="ECO:0000313" key="7">
    <source>
        <dbReference type="Proteomes" id="UP001515500"/>
    </source>
</evidence>
<dbReference type="PROSITE" id="PS51471">
    <property type="entry name" value="FE2OG_OXY"/>
    <property type="match status" value="1"/>
</dbReference>
<keyword evidence="7" id="KW-1185">Reference proteome</keyword>
<evidence type="ECO:0000259" key="6">
    <source>
        <dbReference type="PROSITE" id="PS51471"/>
    </source>
</evidence>
<evidence type="ECO:0000256" key="1">
    <source>
        <dbReference type="ARBA" id="ARBA00008056"/>
    </source>
</evidence>
<evidence type="ECO:0000313" key="8">
    <source>
        <dbReference type="RefSeq" id="XP_039141557.1"/>
    </source>
</evidence>
<sequence>MGEEGDGNLNLMNTGGSLPVPNVQAISDSSKNCTEIPEKYVRPEMSESVVQNGAAGPGDFPIIDLSRLYQDSEEEITKLGAACEDWGFFMLINHGVPDEVINKIRGAITNFFSLPLEEKKVYAQRPGTVEGYGQTFVISEEQKLDWGDMYFLSTRPVAGRNMKLWPTNPPTFRDALHEYCEELQKVGTFLLESVQKSLKLSTLMDNHKDGLQAIRVNYYPPCPQASKVLGISPHSDAVSLTVLLQVNDVQGLQIRKDGAWYPIKPIPGAFIVNVGDIIEIMSNGKYKSIEHRAVVDTERERLSLATFFSPGVKGRVGPLPEILEKNEARYKSASMEEYIKMLFSFKLEGKNILDHMKLSPA</sequence>